<keyword evidence="6 12" id="KW-0347">Helicase</keyword>
<dbReference type="SUPFAM" id="SSF52540">
    <property type="entry name" value="P-loop containing nucleoside triphosphate hydrolases"/>
    <property type="match status" value="1"/>
</dbReference>
<dbReference type="Pfam" id="PF03796">
    <property type="entry name" value="DnaB_C"/>
    <property type="match status" value="1"/>
</dbReference>
<evidence type="ECO:0000256" key="5">
    <source>
        <dbReference type="ARBA" id="ARBA00022801"/>
    </source>
</evidence>
<evidence type="ECO:0000256" key="3">
    <source>
        <dbReference type="ARBA" id="ARBA00022705"/>
    </source>
</evidence>
<dbReference type="InterPro" id="IPR007694">
    <property type="entry name" value="DNA_helicase_DnaB-like_C"/>
</dbReference>
<dbReference type="GO" id="GO:0016887">
    <property type="term" value="F:ATP hydrolysis activity"/>
    <property type="evidence" value="ECO:0007669"/>
    <property type="project" value="RHEA"/>
</dbReference>
<evidence type="ECO:0000256" key="1">
    <source>
        <dbReference type="ARBA" id="ARBA00008428"/>
    </source>
</evidence>
<keyword evidence="9" id="KW-0413">Isomerase</keyword>
<comment type="catalytic activity">
    <reaction evidence="10 12">
        <text>ATP + H2O = ADP + phosphate + H(+)</text>
        <dbReference type="Rhea" id="RHEA:13065"/>
        <dbReference type="ChEBI" id="CHEBI:15377"/>
        <dbReference type="ChEBI" id="CHEBI:15378"/>
        <dbReference type="ChEBI" id="CHEBI:30616"/>
        <dbReference type="ChEBI" id="CHEBI:43474"/>
        <dbReference type="ChEBI" id="CHEBI:456216"/>
        <dbReference type="EC" id="5.6.2.3"/>
    </reaction>
</comment>
<dbReference type="GO" id="GO:0043139">
    <property type="term" value="F:5'-3' DNA helicase activity"/>
    <property type="evidence" value="ECO:0007669"/>
    <property type="project" value="UniProtKB-EC"/>
</dbReference>
<dbReference type="GO" id="GO:0005829">
    <property type="term" value="C:cytosol"/>
    <property type="evidence" value="ECO:0007669"/>
    <property type="project" value="TreeGrafter"/>
</dbReference>
<dbReference type="InterPro" id="IPR027417">
    <property type="entry name" value="P-loop_NTPase"/>
</dbReference>
<dbReference type="GO" id="GO:0005524">
    <property type="term" value="F:ATP binding"/>
    <property type="evidence" value="ECO:0007669"/>
    <property type="project" value="UniProtKB-UniRule"/>
</dbReference>
<comment type="function">
    <text evidence="12">The main replicative DNA helicase, it participates in initiation and elongation during chromosome replication. Travels ahead of the DNA replisome, separating dsDNA into templates for DNA synthesis. A processive ATP-dependent 5'-3' DNA helicase it has DNA-dependent ATPase activity.</text>
</comment>
<evidence type="ECO:0000256" key="11">
    <source>
        <dbReference type="NCBIfam" id="TIGR00665"/>
    </source>
</evidence>
<keyword evidence="15" id="KW-1185">Reference proteome</keyword>
<keyword evidence="5 12" id="KW-0378">Hydrolase</keyword>
<evidence type="ECO:0000313" key="14">
    <source>
        <dbReference type="EMBL" id="CCG47407.1"/>
    </source>
</evidence>
<evidence type="ECO:0000256" key="12">
    <source>
        <dbReference type="RuleBase" id="RU362085"/>
    </source>
</evidence>
<organism evidence="14 15">
    <name type="scientific">Halobacillus halophilus (strain ATCC 35676 / DSM 2266 / JCM 20832 / KCTC 3685 / LMG 17431 / NBRC 102448 / NCIMB 2269)</name>
    <name type="common">Sporosarcina halophila</name>
    <dbReference type="NCBI Taxonomy" id="866895"/>
    <lineage>
        <taxon>Bacteria</taxon>
        <taxon>Bacillati</taxon>
        <taxon>Bacillota</taxon>
        <taxon>Bacilli</taxon>
        <taxon>Bacillales</taxon>
        <taxon>Bacillaceae</taxon>
        <taxon>Halobacillus</taxon>
    </lineage>
</organism>
<dbReference type="EC" id="5.6.2.3" evidence="11 12"/>
<evidence type="ECO:0000256" key="9">
    <source>
        <dbReference type="ARBA" id="ARBA00023235"/>
    </source>
</evidence>
<dbReference type="EMBL" id="HE717023">
    <property type="protein sequence ID" value="CCG47407.1"/>
    <property type="molecule type" value="Genomic_DNA"/>
</dbReference>
<dbReference type="InterPro" id="IPR007692">
    <property type="entry name" value="DNA_helicase_DnaB"/>
</dbReference>
<evidence type="ECO:0000256" key="6">
    <source>
        <dbReference type="ARBA" id="ARBA00022806"/>
    </source>
</evidence>
<comment type="similarity">
    <text evidence="1 12">Belongs to the helicase family. DnaB subfamily.</text>
</comment>
<evidence type="ECO:0000256" key="4">
    <source>
        <dbReference type="ARBA" id="ARBA00022741"/>
    </source>
</evidence>
<evidence type="ECO:0000313" key="15">
    <source>
        <dbReference type="Proteomes" id="UP000007397"/>
    </source>
</evidence>
<dbReference type="Pfam" id="PF00772">
    <property type="entry name" value="DnaB"/>
    <property type="match status" value="1"/>
</dbReference>
<evidence type="ECO:0000256" key="2">
    <source>
        <dbReference type="ARBA" id="ARBA00022515"/>
    </source>
</evidence>
<sequence length="425" mass="48290">MIFNQQAEQSVIGTLLMEGALMDDVILSPEHFSDKRHMKIFQAMRTIYEANEPVNIVTVTTMLKDKIREAGSVTYMTELATSVPTTATFKHHQRLVLDAYRHRLTRAAAIRYVKDPGDETYDTLSANMDSYREVGMIEDEGSVREVLIEIAKEMKTPVKDGITGFSTGYEELDQMTGGTQKGDLIILAARPSMGKTAFALNLASHHCKEGGSAQIFSLKMGKRPLIKRILSSEALVDGAKWQSMDFNKQDYIDILNVMGPVSEWQINIETQPRTVSEIRAKIRSHMKKIKNERHLVIIDYLQLMSPSTRSERRDLEVGVITRELKLLALELEIPIVLLSQLSRAVEQRQDKRPLMSDLRESGNIEQDADVIAFLYREDYYNLQENNDKIELIIGKQRNGPVGKVKLQFQKEYGKFVGKTSQLAIY</sequence>
<dbReference type="InterPro" id="IPR016136">
    <property type="entry name" value="DNA_helicase_N/primase_C"/>
</dbReference>
<dbReference type="PANTHER" id="PTHR30153:SF2">
    <property type="entry name" value="REPLICATIVE DNA HELICASE"/>
    <property type="match status" value="1"/>
</dbReference>
<keyword evidence="2 12" id="KW-0639">Primosome</keyword>
<dbReference type="PATRIC" id="fig|866895.3.peg.4112"/>
<dbReference type="GO" id="GO:0003677">
    <property type="term" value="F:DNA binding"/>
    <property type="evidence" value="ECO:0007669"/>
    <property type="project" value="UniProtKB-UniRule"/>
</dbReference>
<keyword evidence="3 12" id="KW-0235">DNA replication</keyword>
<name>I0JTD5_HALH3</name>
<dbReference type="PROSITE" id="PS51199">
    <property type="entry name" value="SF4_HELICASE"/>
    <property type="match status" value="1"/>
</dbReference>
<dbReference type="PANTHER" id="PTHR30153">
    <property type="entry name" value="REPLICATIVE DNA HELICASE DNAB"/>
    <property type="match status" value="1"/>
</dbReference>
<dbReference type="HOGENOM" id="CLU_005373_0_1_9"/>
<evidence type="ECO:0000259" key="13">
    <source>
        <dbReference type="PROSITE" id="PS51199"/>
    </source>
</evidence>
<accession>I0JTD5</accession>
<dbReference type="STRING" id="866895.HBHAL_5072"/>
<reference evidence="14 15" key="1">
    <citation type="journal article" date="2013" name="Environ. Microbiol.">
        <title>Chloride and organic osmolytes: a hybrid strategy to cope with elevated salinities by the moderately halophilic, chloride-dependent bacterium Halobacillus halophilus.</title>
        <authorList>
            <person name="Saum S.H."/>
            <person name="Pfeiffer F."/>
            <person name="Palm P."/>
            <person name="Rampp M."/>
            <person name="Schuster S.C."/>
            <person name="Muller V."/>
            <person name="Oesterhelt D."/>
        </authorList>
    </citation>
    <scope>NUCLEOTIDE SEQUENCE [LARGE SCALE GENOMIC DNA]</scope>
    <source>
        <strain evidence="15">ATCC 35676 / DSM 2266 / JCM 20832 / KCTC 3685 / LMG 17431 / NBRC 102448 / NCIMB 2269</strain>
    </source>
</reference>
<keyword evidence="4 12" id="KW-0547">Nucleotide-binding</keyword>
<dbReference type="Gene3D" id="1.10.860.10">
    <property type="entry name" value="DNAb Helicase, Chain A"/>
    <property type="match status" value="1"/>
</dbReference>
<dbReference type="CDD" id="cd00984">
    <property type="entry name" value="DnaB_C"/>
    <property type="match status" value="1"/>
</dbReference>
<feature type="domain" description="SF4 helicase" evidence="13">
    <location>
        <begin position="158"/>
        <end position="422"/>
    </location>
</feature>
<evidence type="ECO:0000256" key="10">
    <source>
        <dbReference type="ARBA" id="ARBA00048954"/>
    </source>
</evidence>
<dbReference type="eggNOG" id="COG0305">
    <property type="taxonomic scope" value="Bacteria"/>
</dbReference>
<gene>
    <name evidence="14" type="primary">dnaC2</name>
    <name evidence="14" type="ordered locus">HBHAL_5072</name>
</gene>
<protein>
    <recommendedName>
        <fullName evidence="11 12">Replicative DNA helicase</fullName>
        <ecNumber evidence="11 12">5.6.2.3</ecNumber>
    </recommendedName>
</protein>
<keyword evidence="7 12" id="KW-0067">ATP-binding</keyword>
<dbReference type="Gene3D" id="3.40.50.300">
    <property type="entry name" value="P-loop containing nucleotide triphosphate hydrolases"/>
    <property type="match status" value="1"/>
</dbReference>
<dbReference type="RefSeq" id="WP_014645289.1">
    <property type="nucleotide sequence ID" value="NC_017668.1"/>
</dbReference>
<keyword evidence="8 12" id="KW-0238">DNA-binding</keyword>
<evidence type="ECO:0000256" key="8">
    <source>
        <dbReference type="ARBA" id="ARBA00023125"/>
    </source>
</evidence>
<dbReference type="GO" id="GO:1990077">
    <property type="term" value="C:primosome complex"/>
    <property type="evidence" value="ECO:0007669"/>
    <property type="project" value="UniProtKB-UniRule"/>
</dbReference>
<dbReference type="Proteomes" id="UP000007397">
    <property type="component" value="Chromosome"/>
</dbReference>
<dbReference type="GO" id="GO:0006269">
    <property type="term" value="P:DNA replication, synthesis of primer"/>
    <property type="evidence" value="ECO:0007669"/>
    <property type="project" value="UniProtKB-UniRule"/>
</dbReference>
<dbReference type="InterPro" id="IPR036185">
    <property type="entry name" value="DNA_heli_DnaB-like_N_sf"/>
</dbReference>
<proteinExistence type="inferred from homology"/>
<dbReference type="NCBIfam" id="TIGR00665">
    <property type="entry name" value="DnaB"/>
    <property type="match status" value="1"/>
</dbReference>
<dbReference type="SUPFAM" id="SSF48024">
    <property type="entry name" value="N-terminal domain of DnaB helicase"/>
    <property type="match status" value="1"/>
</dbReference>
<dbReference type="AlphaFoldDB" id="I0JTD5"/>
<evidence type="ECO:0000256" key="7">
    <source>
        <dbReference type="ARBA" id="ARBA00022840"/>
    </source>
</evidence>
<dbReference type="KEGG" id="hhd:HBHAL_5072"/>
<dbReference type="InterPro" id="IPR007693">
    <property type="entry name" value="DNA_helicase_DnaB-like_N"/>
</dbReference>